<comment type="similarity">
    <text evidence="3">Belongs to the sodium:solute symporter (SSF) (TC 2.A.21) family.</text>
</comment>
<dbReference type="SUPFAM" id="SSF55874">
    <property type="entry name" value="ATPase domain of HSP90 chaperone/DNA topoisomerase II/histidine kinase"/>
    <property type="match status" value="1"/>
</dbReference>
<accession>A0A161J305</accession>
<feature type="transmembrane region" description="Helical" evidence="13">
    <location>
        <begin position="266"/>
        <end position="284"/>
    </location>
</feature>
<comment type="subcellular location">
    <subcellularLocation>
        <location evidence="2">Membrane</location>
        <topology evidence="2">Multi-pass membrane protein</topology>
    </subcellularLocation>
</comment>
<dbReference type="InterPro" id="IPR004358">
    <property type="entry name" value="Sig_transdc_His_kin-like_C"/>
</dbReference>
<dbReference type="SUPFAM" id="SSF47384">
    <property type="entry name" value="Homodimeric domain of signal transducing histidine kinase"/>
    <property type="match status" value="1"/>
</dbReference>
<dbReference type="KEGG" id="dtx:ATSB10_29410"/>
<dbReference type="FunFam" id="3.30.565.10:FF:000049">
    <property type="entry name" value="Two-component sensor histidine kinase"/>
    <property type="match status" value="1"/>
</dbReference>
<reference evidence="16 17" key="1">
    <citation type="submission" date="2016-02" db="EMBL/GenBank/DDBJ databases">
        <title>Complete genome sequencing and analysis of ATSB10, Dyella thiooxydans isolated from rhizosphere soil of sunflower (Helianthus annuus L.).</title>
        <authorList>
            <person name="Lee Y."/>
            <person name="Hwangbo K."/>
            <person name="Chung H."/>
            <person name="Yoo J."/>
            <person name="Kim K.Y."/>
            <person name="Sa T.M."/>
            <person name="Um Y."/>
            <person name="Madhaiyan M."/>
        </authorList>
    </citation>
    <scope>NUCLEOTIDE SEQUENCE [LARGE SCALE GENOMIC DNA]</scope>
    <source>
        <strain evidence="16 17">ATSB10</strain>
    </source>
</reference>
<evidence type="ECO:0000256" key="1">
    <source>
        <dbReference type="ARBA" id="ARBA00000085"/>
    </source>
</evidence>
<dbReference type="Pfam" id="PF00072">
    <property type="entry name" value="Response_reg"/>
    <property type="match status" value="1"/>
</dbReference>
<dbReference type="GO" id="GO:0009927">
    <property type="term" value="F:histidine phosphotransfer kinase activity"/>
    <property type="evidence" value="ECO:0007669"/>
    <property type="project" value="TreeGrafter"/>
</dbReference>
<dbReference type="SMART" id="SM00388">
    <property type="entry name" value="HisKA"/>
    <property type="match status" value="1"/>
</dbReference>
<evidence type="ECO:0000256" key="10">
    <source>
        <dbReference type="ARBA" id="ARBA00023136"/>
    </source>
</evidence>
<dbReference type="Proteomes" id="UP000077255">
    <property type="component" value="Chromosome"/>
</dbReference>
<dbReference type="InterPro" id="IPR035965">
    <property type="entry name" value="PAS-like_dom_sf"/>
</dbReference>
<organism evidence="16 17">
    <name type="scientific">Dyella thiooxydans</name>
    <dbReference type="NCBI Taxonomy" id="445710"/>
    <lineage>
        <taxon>Bacteria</taxon>
        <taxon>Pseudomonadati</taxon>
        <taxon>Pseudomonadota</taxon>
        <taxon>Gammaproteobacteria</taxon>
        <taxon>Lysobacterales</taxon>
        <taxon>Rhodanobacteraceae</taxon>
        <taxon>Dyella</taxon>
    </lineage>
</organism>
<dbReference type="PATRIC" id="fig|445710.3.peg.2937"/>
<feature type="transmembrane region" description="Helical" evidence="13">
    <location>
        <begin position="35"/>
        <end position="56"/>
    </location>
</feature>
<feature type="transmembrane region" description="Helical" evidence="13">
    <location>
        <begin position="149"/>
        <end position="167"/>
    </location>
</feature>
<dbReference type="Pfam" id="PF00512">
    <property type="entry name" value="HisKA"/>
    <property type="match status" value="1"/>
</dbReference>
<dbReference type="InterPro" id="IPR011006">
    <property type="entry name" value="CheY-like_superfamily"/>
</dbReference>
<dbReference type="CDD" id="cd00082">
    <property type="entry name" value="HisKA"/>
    <property type="match status" value="1"/>
</dbReference>
<keyword evidence="8" id="KW-0418">Kinase</keyword>
<feature type="transmembrane region" description="Helical" evidence="13">
    <location>
        <begin position="466"/>
        <end position="487"/>
    </location>
</feature>
<dbReference type="EC" id="2.7.13.3" evidence="4"/>
<feature type="transmembrane region" description="Helical" evidence="13">
    <location>
        <begin position="406"/>
        <end position="426"/>
    </location>
</feature>
<dbReference type="CDD" id="cd00075">
    <property type="entry name" value="HATPase"/>
    <property type="match status" value="1"/>
</dbReference>
<dbReference type="Pfam" id="PF12860">
    <property type="entry name" value="PAS_7"/>
    <property type="match status" value="1"/>
</dbReference>
<dbReference type="AlphaFoldDB" id="A0A161J305"/>
<dbReference type="CDD" id="cd10322">
    <property type="entry name" value="SLC5sbd"/>
    <property type="match status" value="1"/>
</dbReference>
<evidence type="ECO:0000256" key="9">
    <source>
        <dbReference type="ARBA" id="ARBA00022989"/>
    </source>
</evidence>
<keyword evidence="6 16" id="KW-0808">Transferase</keyword>
<name>A0A161J305_9GAMM</name>
<dbReference type="GO" id="GO:0005886">
    <property type="term" value="C:plasma membrane"/>
    <property type="evidence" value="ECO:0007669"/>
    <property type="project" value="TreeGrafter"/>
</dbReference>
<feature type="domain" description="Histidine kinase" evidence="14">
    <location>
        <begin position="832"/>
        <end position="1046"/>
    </location>
</feature>
<feature type="transmembrane region" description="Helical" evidence="13">
    <location>
        <begin position="352"/>
        <end position="385"/>
    </location>
</feature>
<dbReference type="InterPro" id="IPR003594">
    <property type="entry name" value="HATPase_dom"/>
</dbReference>
<feature type="transmembrane region" description="Helical" evidence="13">
    <location>
        <begin position="222"/>
        <end position="246"/>
    </location>
</feature>
<evidence type="ECO:0000256" key="11">
    <source>
        <dbReference type="PROSITE-ProRule" id="PRU00169"/>
    </source>
</evidence>
<dbReference type="PROSITE" id="PS50109">
    <property type="entry name" value="HIS_KIN"/>
    <property type="match status" value="1"/>
</dbReference>
<evidence type="ECO:0000259" key="15">
    <source>
        <dbReference type="PROSITE" id="PS50110"/>
    </source>
</evidence>
<feature type="transmembrane region" description="Helical" evidence="13">
    <location>
        <begin position="187"/>
        <end position="210"/>
    </location>
</feature>
<dbReference type="EMBL" id="CP014841">
    <property type="protein sequence ID" value="AND70395.1"/>
    <property type="molecule type" value="Genomic_DNA"/>
</dbReference>
<feature type="domain" description="Response regulatory" evidence="15">
    <location>
        <begin position="1067"/>
        <end position="1182"/>
    </location>
</feature>
<sequence length="1189" mass="129351">MLGHARHGAGPQAASTRTGQERHGRARIGRGRSVISGWLLLIVAALYVGLLFVVAWKGDRNPLYPRKASLRPLVYSLALAVYCSSWTFYGAVGTAARDGLAYLPIYLGPALLFLFGFGLMSRLVTVAGQRNITTIADFIGARFGKSHGLAALVALIAVTAVVPYLALQFKAMAMSVDVLSDTGPTSIIPSADSALWCALLLAAFAILFGTRSIDASEHHHGMMLAIALESVIKLVAFLTLAIYALWRGPGWDALAALPPARLTQGQSPGFLAQTVLAFLAMFCLPRQFQIGVVECEDPHDLHRARWMFPLYMLLISAAVLPIVAAGMHLPAVRGGLADAWVLNLPLAHGDRGMALVAFLGGFSAATGMVIVATVALSTMISNDLVMPALLRIRRLRLEQRQDLSLLLLRIRRVAIISLSLLAYGYYRLVADNANLAATGLLAFAAVAQFAPAIIAALYWRGASQSGVAIGLLAGFGSWFYTLLLPAIDRHARWLQEGPFGISWLRPQALFHLSGWDPVMHSTFWSLLLNVGCLVFFSLRFRPSLAERIHAAMFVDPYIASSSGSGDWRGRVAVGDLMTIAGRIVGERSSQRAFAEYGLRQGKALEPNESADRALIQYTERLLAGAVGAASARRILMGALSGSGLDIAEAMALMDEASQELRFNRELLSTTLENVSQGISVVDARMRLVTWNRRYLELFDYPDGMVYIGVPVADLIRWNAEHGECGPGEVEEHVAKRIGHLRAGTPHLFQRVRPDGTVIEMRGRPLPGGGYVTTYTDVTAYKHAELALLEANENLEQRVDQRTAELSEALDATARAQREAEAAMVSKTRFLAAASHDLLQPLNAARLFTSALRQQPALDEESSRLAERIDASFRAAEDLLDALLDVSRLDAGRYQPEFGDFALADLFDSLRAQFAVVAEQRGLRLRVVPTNLSIRSDPQLLRRILQNFLSNALRYTREGGVLLGARRDGDEVHIQVWDTGPGIAPEQRAHIFDEFQRLQRPSPWGEKGLGLGLSICDRIAAIMGHRLELHSREGHGSCFGCVVPRVAAVPRRPAVAPRLPTGEQLPLTVLCLDNDPAILDGMKALLGRWGVDCRLAEDVAQAEAELRRGGVDLVLADYHLADSTDGLQALNQLRLRLGSLPPVAMITADGSSELKQRARELGYPLLHKPVRPAALRALLGALVRRQASNG</sequence>
<dbReference type="InterPro" id="IPR036097">
    <property type="entry name" value="HisK_dim/P_sf"/>
</dbReference>
<keyword evidence="5 11" id="KW-0597">Phosphoprotein</keyword>
<dbReference type="GO" id="GO:0022857">
    <property type="term" value="F:transmembrane transporter activity"/>
    <property type="evidence" value="ECO:0007669"/>
    <property type="project" value="InterPro"/>
</dbReference>
<feature type="transmembrane region" description="Helical" evidence="13">
    <location>
        <begin position="310"/>
        <end position="332"/>
    </location>
</feature>
<dbReference type="Pfam" id="PF02518">
    <property type="entry name" value="HATPase_c"/>
    <property type="match status" value="1"/>
</dbReference>
<dbReference type="Gene3D" id="1.20.1730.10">
    <property type="entry name" value="Sodium/glucose cotransporter"/>
    <property type="match status" value="1"/>
</dbReference>
<evidence type="ECO:0000256" key="8">
    <source>
        <dbReference type="ARBA" id="ARBA00022777"/>
    </source>
</evidence>
<dbReference type="PROSITE" id="PS50110">
    <property type="entry name" value="RESPONSE_REGULATORY"/>
    <property type="match status" value="1"/>
</dbReference>
<dbReference type="SMART" id="SM00387">
    <property type="entry name" value="HATPase_c"/>
    <property type="match status" value="1"/>
</dbReference>
<gene>
    <name evidence="16" type="ORF">ATSB10_29410</name>
</gene>
<evidence type="ECO:0000313" key="16">
    <source>
        <dbReference type="EMBL" id="AND70395.1"/>
    </source>
</evidence>
<evidence type="ECO:0000256" key="3">
    <source>
        <dbReference type="ARBA" id="ARBA00006434"/>
    </source>
</evidence>
<comment type="catalytic activity">
    <reaction evidence="1">
        <text>ATP + protein L-histidine = ADP + protein N-phospho-L-histidine.</text>
        <dbReference type="EC" id="2.7.13.3"/>
    </reaction>
</comment>
<evidence type="ECO:0000256" key="12">
    <source>
        <dbReference type="SAM" id="MobiDB-lite"/>
    </source>
</evidence>
<dbReference type="SMART" id="SM00448">
    <property type="entry name" value="REC"/>
    <property type="match status" value="1"/>
</dbReference>
<feature type="transmembrane region" description="Helical" evidence="13">
    <location>
        <begin position="68"/>
        <end position="89"/>
    </location>
</feature>
<dbReference type="Gene3D" id="3.30.565.10">
    <property type="entry name" value="Histidine kinase-like ATPase, C-terminal domain"/>
    <property type="match status" value="1"/>
</dbReference>
<feature type="transmembrane region" description="Helical" evidence="13">
    <location>
        <begin position="101"/>
        <end position="120"/>
    </location>
</feature>
<evidence type="ECO:0000256" key="4">
    <source>
        <dbReference type="ARBA" id="ARBA00012438"/>
    </source>
</evidence>
<feature type="modified residue" description="4-aspartylphosphate" evidence="11">
    <location>
        <position position="1116"/>
    </location>
</feature>
<dbReference type="Gene3D" id="1.10.287.130">
    <property type="match status" value="1"/>
</dbReference>
<proteinExistence type="inferred from homology"/>
<dbReference type="InterPro" id="IPR003661">
    <property type="entry name" value="HisK_dim/P_dom"/>
</dbReference>
<keyword evidence="9 13" id="KW-1133">Transmembrane helix</keyword>
<feature type="region of interest" description="Disordered" evidence="12">
    <location>
        <begin position="1"/>
        <end position="25"/>
    </location>
</feature>
<dbReference type="Gene3D" id="3.30.450.20">
    <property type="entry name" value="PAS domain"/>
    <property type="match status" value="1"/>
</dbReference>
<evidence type="ECO:0000256" key="2">
    <source>
        <dbReference type="ARBA" id="ARBA00004141"/>
    </source>
</evidence>
<dbReference type="PANTHER" id="PTHR43047">
    <property type="entry name" value="TWO-COMPONENT HISTIDINE PROTEIN KINASE"/>
    <property type="match status" value="1"/>
</dbReference>
<dbReference type="PANTHER" id="PTHR43047:SF9">
    <property type="entry name" value="HISTIDINE KINASE"/>
    <property type="match status" value="1"/>
</dbReference>
<evidence type="ECO:0000256" key="5">
    <source>
        <dbReference type="ARBA" id="ARBA00022553"/>
    </source>
</evidence>
<dbReference type="InterPro" id="IPR001734">
    <property type="entry name" value="Na/solute_symporter"/>
</dbReference>
<dbReference type="Gene3D" id="3.40.50.2300">
    <property type="match status" value="1"/>
</dbReference>
<evidence type="ECO:0000313" key="17">
    <source>
        <dbReference type="Proteomes" id="UP000077255"/>
    </source>
</evidence>
<evidence type="ECO:0000259" key="14">
    <source>
        <dbReference type="PROSITE" id="PS50109"/>
    </source>
</evidence>
<evidence type="ECO:0000256" key="7">
    <source>
        <dbReference type="ARBA" id="ARBA00022692"/>
    </source>
</evidence>
<dbReference type="CDD" id="cd00156">
    <property type="entry name" value="REC"/>
    <property type="match status" value="1"/>
</dbReference>
<keyword evidence="17" id="KW-1185">Reference proteome</keyword>
<dbReference type="NCBIfam" id="NF041832">
    <property type="entry name" value="near_NosP_CTERM"/>
    <property type="match status" value="1"/>
</dbReference>
<protein>
    <recommendedName>
        <fullName evidence="4">histidine kinase</fullName>
        <ecNumber evidence="4">2.7.13.3</ecNumber>
    </recommendedName>
</protein>
<dbReference type="InterPro" id="IPR005467">
    <property type="entry name" value="His_kinase_dom"/>
</dbReference>
<dbReference type="STRING" id="445710.ATSB10_29410"/>
<dbReference type="SUPFAM" id="SSF52172">
    <property type="entry name" value="CheY-like"/>
    <property type="match status" value="1"/>
</dbReference>
<dbReference type="SUPFAM" id="SSF55785">
    <property type="entry name" value="PYP-like sensor domain (PAS domain)"/>
    <property type="match status" value="1"/>
</dbReference>
<evidence type="ECO:0000256" key="6">
    <source>
        <dbReference type="ARBA" id="ARBA00022679"/>
    </source>
</evidence>
<dbReference type="PRINTS" id="PR00344">
    <property type="entry name" value="BCTRLSENSOR"/>
</dbReference>
<dbReference type="InterPro" id="IPR038377">
    <property type="entry name" value="Na/Glc_symporter_sf"/>
</dbReference>
<evidence type="ECO:0000256" key="13">
    <source>
        <dbReference type="SAM" id="Phobius"/>
    </source>
</evidence>
<dbReference type="InterPro" id="IPR036890">
    <property type="entry name" value="HATPase_C_sf"/>
</dbReference>
<dbReference type="PROSITE" id="PS50283">
    <property type="entry name" value="NA_SOLUT_SYMP_3"/>
    <property type="match status" value="1"/>
</dbReference>
<dbReference type="InterPro" id="IPR001789">
    <property type="entry name" value="Sig_transdc_resp-reg_receiver"/>
</dbReference>
<feature type="transmembrane region" description="Helical" evidence="13">
    <location>
        <begin position="438"/>
        <end position="459"/>
    </location>
</feature>
<keyword evidence="10 13" id="KW-0472">Membrane</keyword>
<keyword evidence="7 13" id="KW-0812">Transmembrane</keyword>
<dbReference type="GO" id="GO:0000155">
    <property type="term" value="F:phosphorelay sensor kinase activity"/>
    <property type="evidence" value="ECO:0007669"/>
    <property type="project" value="InterPro"/>
</dbReference>
<dbReference type="FunFam" id="1.10.287.130:FF:000063">
    <property type="entry name" value="Hybrid sensor histidine kinase/response regulator"/>
    <property type="match status" value="1"/>
</dbReference>